<organism evidence="2 3">
    <name type="scientific">Vibrio gazogenes</name>
    <dbReference type="NCBI Taxonomy" id="687"/>
    <lineage>
        <taxon>Bacteria</taxon>
        <taxon>Pseudomonadati</taxon>
        <taxon>Pseudomonadota</taxon>
        <taxon>Gammaproteobacteria</taxon>
        <taxon>Vibrionales</taxon>
        <taxon>Vibrionaceae</taxon>
        <taxon>Vibrio</taxon>
    </lineage>
</organism>
<reference evidence="2 3" key="1">
    <citation type="submission" date="2016-12" db="EMBL/GenBank/DDBJ databases">
        <authorList>
            <person name="Song W.-J."/>
            <person name="Kurnit D.M."/>
        </authorList>
    </citation>
    <scope>NUCLEOTIDE SEQUENCE [LARGE SCALE GENOMIC DNA]</scope>
    <source>
        <strain evidence="2 3">ATCC 43942</strain>
    </source>
</reference>
<feature type="transmembrane region" description="Helical" evidence="1">
    <location>
        <begin position="50"/>
        <end position="69"/>
    </location>
</feature>
<gene>
    <name evidence="2" type="ORF">BSQ33_01040</name>
</gene>
<keyword evidence="1" id="KW-0812">Transmembrane</keyword>
<dbReference type="RefSeq" id="WP_088132979.1">
    <property type="nucleotide sequence ID" value="NZ_CP018835.1"/>
</dbReference>
<sequence length="158" mass="18077">MAYKSFESNFLRSGFSGRLIAFQQSLSAVHLKIENIEVTMPAEKLTKQRLIHIVVILTILVAAFFWRTYRYSKPEQLSCDYPCQVAIDGQSTLITTGKDAGSITIFPAQKSWSIVEQSSQIEENDDGQMKLTLMLENRDQFTLVTGMHKKYIIHIKNR</sequence>
<evidence type="ECO:0000256" key="1">
    <source>
        <dbReference type="SAM" id="Phobius"/>
    </source>
</evidence>
<dbReference type="EMBL" id="CP018835">
    <property type="protein sequence ID" value="ASA54449.1"/>
    <property type="molecule type" value="Genomic_DNA"/>
</dbReference>
<protein>
    <submittedName>
        <fullName evidence="2">Uncharacterized protein</fullName>
    </submittedName>
</protein>
<accession>A0A1Z2SBB8</accession>
<proteinExistence type="predicted"/>
<name>A0A1Z2SBB8_VIBGA</name>
<evidence type="ECO:0000313" key="2">
    <source>
        <dbReference type="EMBL" id="ASA54449.1"/>
    </source>
</evidence>
<dbReference type="AlphaFoldDB" id="A0A1Z2SBB8"/>
<dbReference type="KEGG" id="vga:BSQ33_01040"/>
<dbReference type="Proteomes" id="UP000196708">
    <property type="component" value="Chromosome 1"/>
</dbReference>
<evidence type="ECO:0000313" key="3">
    <source>
        <dbReference type="Proteomes" id="UP000196708"/>
    </source>
</evidence>
<dbReference type="OrthoDB" id="5917376at2"/>
<keyword evidence="1" id="KW-1133">Transmembrane helix</keyword>
<keyword evidence="1" id="KW-0472">Membrane</keyword>